<accession>A0A2P5AVE7</accession>
<evidence type="ECO:0000313" key="2">
    <source>
        <dbReference type="Proteomes" id="UP000237000"/>
    </source>
</evidence>
<proteinExistence type="predicted"/>
<gene>
    <name evidence="1" type="ORF">TorRG33x02_340140</name>
</gene>
<reference evidence="2" key="1">
    <citation type="submission" date="2016-06" db="EMBL/GenBank/DDBJ databases">
        <title>Parallel loss of symbiosis genes in relatives of nitrogen-fixing non-legume Parasponia.</title>
        <authorList>
            <person name="Van Velzen R."/>
            <person name="Holmer R."/>
            <person name="Bu F."/>
            <person name="Rutten L."/>
            <person name="Van Zeijl A."/>
            <person name="Liu W."/>
            <person name="Santuari L."/>
            <person name="Cao Q."/>
            <person name="Sharma T."/>
            <person name="Shen D."/>
            <person name="Roswanjaya Y."/>
            <person name="Wardhani T."/>
            <person name="Kalhor M.S."/>
            <person name="Jansen J."/>
            <person name="Van den Hoogen J."/>
            <person name="Gungor B."/>
            <person name="Hartog M."/>
            <person name="Hontelez J."/>
            <person name="Verver J."/>
            <person name="Yang W.-C."/>
            <person name="Schijlen E."/>
            <person name="Repin R."/>
            <person name="Schilthuizen M."/>
            <person name="Schranz E."/>
            <person name="Heidstra R."/>
            <person name="Miyata K."/>
            <person name="Fedorova E."/>
            <person name="Kohlen W."/>
            <person name="Bisseling T."/>
            <person name="Smit S."/>
            <person name="Geurts R."/>
        </authorList>
    </citation>
    <scope>NUCLEOTIDE SEQUENCE [LARGE SCALE GENOMIC DNA]</scope>
    <source>
        <strain evidence="2">cv. RG33-2</strain>
    </source>
</reference>
<keyword evidence="2" id="KW-1185">Reference proteome</keyword>
<comment type="caution">
    <text evidence="1">The sequence shown here is derived from an EMBL/GenBank/DDBJ whole genome shotgun (WGS) entry which is preliminary data.</text>
</comment>
<dbReference type="InParanoid" id="A0A2P5AVE7"/>
<dbReference type="AlphaFoldDB" id="A0A2P5AVE7"/>
<dbReference type="EMBL" id="JXTC01000685">
    <property type="protein sequence ID" value="PON40495.1"/>
    <property type="molecule type" value="Genomic_DNA"/>
</dbReference>
<name>A0A2P5AVE7_TREOI</name>
<feature type="non-terminal residue" evidence="1">
    <location>
        <position position="1"/>
    </location>
</feature>
<dbReference type="Proteomes" id="UP000237000">
    <property type="component" value="Unassembled WGS sequence"/>
</dbReference>
<sequence length="71" mass="7628">SIREDLSILTSSLATSIIRGLSSPFSFKQLQANLRKACNCTSFSSLIPPSSSKILGSTSSMNRSLSNKFLT</sequence>
<organism evidence="1 2">
    <name type="scientific">Trema orientale</name>
    <name type="common">Charcoal tree</name>
    <name type="synonym">Celtis orientalis</name>
    <dbReference type="NCBI Taxonomy" id="63057"/>
    <lineage>
        <taxon>Eukaryota</taxon>
        <taxon>Viridiplantae</taxon>
        <taxon>Streptophyta</taxon>
        <taxon>Embryophyta</taxon>
        <taxon>Tracheophyta</taxon>
        <taxon>Spermatophyta</taxon>
        <taxon>Magnoliopsida</taxon>
        <taxon>eudicotyledons</taxon>
        <taxon>Gunneridae</taxon>
        <taxon>Pentapetalae</taxon>
        <taxon>rosids</taxon>
        <taxon>fabids</taxon>
        <taxon>Rosales</taxon>
        <taxon>Cannabaceae</taxon>
        <taxon>Trema</taxon>
    </lineage>
</organism>
<protein>
    <submittedName>
        <fullName evidence="1">Uncharacterized protein</fullName>
    </submittedName>
</protein>
<evidence type="ECO:0000313" key="1">
    <source>
        <dbReference type="EMBL" id="PON40495.1"/>
    </source>
</evidence>